<keyword evidence="12 15" id="KW-0503">Monooxygenase</keyword>
<dbReference type="GO" id="GO:0008395">
    <property type="term" value="F:steroid hydroxylase activity"/>
    <property type="evidence" value="ECO:0007669"/>
    <property type="project" value="TreeGrafter"/>
</dbReference>
<evidence type="ECO:0000256" key="8">
    <source>
        <dbReference type="ARBA" id="ARBA00022824"/>
    </source>
</evidence>
<keyword evidence="9" id="KW-0492">Microsome</keyword>
<evidence type="ECO:0000256" key="10">
    <source>
        <dbReference type="ARBA" id="ARBA00023002"/>
    </source>
</evidence>
<dbReference type="InterPro" id="IPR050182">
    <property type="entry name" value="Cytochrome_P450_fam2"/>
</dbReference>
<evidence type="ECO:0000256" key="5">
    <source>
        <dbReference type="ARBA" id="ARBA00010617"/>
    </source>
</evidence>
<dbReference type="GO" id="GO:0006805">
    <property type="term" value="P:xenobiotic metabolic process"/>
    <property type="evidence" value="ECO:0007669"/>
    <property type="project" value="TreeGrafter"/>
</dbReference>
<comment type="caution">
    <text evidence="17">The sequence shown here is derived from an EMBL/GenBank/DDBJ whole genome shotgun (WGS) entry which is preliminary data.</text>
</comment>
<dbReference type="AlphaFoldDB" id="A0AAV6TZI0"/>
<evidence type="ECO:0008006" key="19">
    <source>
        <dbReference type="Google" id="ProtNLM"/>
    </source>
</evidence>
<dbReference type="InterPro" id="IPR017972">
    <property type="entry name" value="Cyt_P450_CS"/>
</dbReference>
<dbReference type="Gene3D" id="1.10.630.10">
    <property type="entry name" value="Cytochrome P450"/>
    <property type="match status" value="1"/>
</dbReference>
<evidence type="ECO:0000256" key="2">
    <source>
        <dbReference type="ARBA" id="ARBA00003690"/>
    </source>
</evidence>
<dbReference type="InterPro" id="IPR036396">
    <property type="entry name" value="Cyt_P450_sf"/>
</dbReference>
<proteinExistence type="inferred from homology"/>
<dbReference type="GO" id="GO:0005506">
    <property type="term" value="F:iron ion binding"/>
    <property type="evidence" value="ECO:0007669"/>
    <property type="project" value="InterPro"/>
</dbReference>
<evidence type="ECO:0000256" key="11">
    <source>
        <dbReference type="ARBA" id="ARBA00023004"/>
    </source>
</evidence>
<accession>A0AAV6TZI0</accession>
<comment type="function">
    <text evidence="2">May be involved in the metabolism of insect hormones and in the breakdown of synthetic insecticides.</text>
</comment>
<evidence type="ECO:0000256" key="15">
    <source>
        <dbReference type="RuleBase" id="RU000461"/>
    </source>
</evidence>
<dbReference type="Pfam" id="PF00067">
    <property type="entry name" value="p450"/>
    <property type="match status" value="1"/>
</dbReference>
<evidence type="ECO:0000256" key="14">
    <source>
        <dbReference type="PIRSR" id="PIRSR602401-1"/>
    </source>
</evidence>
<evidence type="ECO:0000256" key="3">
    <source>
        <dbReference type="ARBA" id="ARBA00004174"/>
    </source>
</evidence>
<keyword evidence="16" id="KW-1133">Transmembrane helix</keyword>
<dbReference type="GO" id="GO:0005789">
    <property type="term" value="C:endoplasmic reticulum membrane"/>
    <property type="evidence" value="ECO:0007669"/>
    <property type="project" value="UniProtKB-SubCell"/>
</dbReference>
<keyword evidence="13 16" id="KW-0472">Membrane</keyword>
<dbReference type="PRINTS" id="PR00463">
    <property type="entry name" value="EP450I"/>
</dbReference>
<evidence type="ECO:0000256" key="4">
    <source>
        <dbReference type="ARBA" id="ARBA00004406"/>
    </source>
</evidence>
<comment type="subcellular location">
    <subcellularLocation>
        <location evidence="4">Endoplasmic reticulum membrane</location>
        <topology evidence="4">Peripheral membrane protein</topology>
    </subcellularLocation>
    <subcellularLocation>
        <location evidence="3">Microsome membrane</location>
        <topology evidence="3">Peripheral membrane protein</topology>
    </subcellularLocation>
</comment>
<keyword evidence="16" id="KW-0812">Transmembrane</keyword>
<evidence type="ECO:0000256" key="6">
    <source>
        <dbReference type="ARBA" id="ARBA00022617"/>
    </source>
</evidence>
<dbReference type="PROSITE" id="PS00086">
    <property type="entry name" value="CYTOCHROME_P450"/>
    <property type="match status" value="1"/>
</dbReference>
<dbReference type="InterPro" id="IPR002401">
    <property type="entry name" value="Cyt_P450_E_grp-I"/>
</dbReference>
<keyword evidence="11 14" id="KW-0408">Iron</keyword>
<keyword evidence="8" id="KW-0256">Endoplasmic reticulum</keyword>
<dbReference type="InterPro" id="IPR001128">
    <property type="entry name" value="Cyt_P450"/>
</dbReference>
<evidence type="ECO:0000256" key="1">
    <source>
        <dbReference type="ARBA" id="ARBA00001971"/>
    </source>
</evidence>
<evidence type="ECO:0000256" key="13">
    <source>
        <dbReference type="ARBA" id="ARBA00023136"/>
    </source>
</evidence>
<reference evidence="17 18" key="1">
    <citation type="journal article" date="2022" name="Nat. Ecol. Evol.">
        <title>A masculinizing supergene underlies an exaggerated male reproductive morph in a spider.</title>
        <authorList>
            <person name="Hendrickx F."/>
            <person name="De Corte Z."/>
            <person name="Sonet G."/>
            <person name="Van Belleghem S.M."/>
            <person name="Kostlbacher S."/>
            <person name="Vangestel C."/>
        </authorList>
    </citation>
    <scope>NUCLEOTIDE SEQUENCE [LARGE SCALE GENOMIC DNA]</scope>
    <source>
        <strain evidence="17">W744_W776</strain>
    </source>
</reference>
<gene>
    <name evidence="17" type="ORF">JTE90_015424</name>
</gene>
<keyword evidence="6 14" id="KW-0349">Heme</keyword>
<name>A0AAV6TZI0_9ARAC</name>
<dbReference type="PANTHER" id="PTHR24300:SF403">
    <property type="entry name" value="CYTOCHROME P450 306A1"/>
    <property type="match status" value="1"/>
</dbReference>
<dbReference type="EMBL" id="JAFNEN010000837">
    <property type="protein sequence ID" value="KAG8176958.1"/>
    <property type="molecule type" value="Genomic_DNA"/>
</dbReference>
<protein>
    <recommendedName>
        <fullName evidence="19">Cytochrome P450</fullName>
    </recommendedName>
</protein>
<keyword evidence="10 15" id="KW-0560">Oxidoreductase</keyword>
<feature type="transmembrane region" description="Helical" evidence="16">
    <location>
        <begin position="12"/>
        <end position="33"/>
    </location>
</feature>
<feature type="binding site" description="axial binding residue" evidence="14">
    <location>
        <position position="447"/>
    </location>
    <ligand>
        <name>heme</name>
        <dbReference type="ChEBI" id="CHEBI:30413"/>
    </ligand>
    <ligandPart>
        <name>Fe</name>
        <dbReference type="ChEBI" id="CHEBI:18248"/>
    </ligandPart>
</feature>
<dbReference type="GO" id="GO:0006082">
    <property type="term" value="P:organic acid metabolic process"/>
    <property type="evidence" value="ECO:0007669"/>
    <property type="project" value="TreeGrafter"/>
</dbReference>
<keyword evidence="18" id="KW-1185">Reference proteome</keyword>
<keyword evidence="7 14" id="KW-0479">Metal-binding</keyword>
<dbReference type="GO" id="GO:0016712">
    <property type="term" value="F:oxidoreductase activity, acting on paired donors, with incorporation or reduction of molecular oxygen, reduced flavin or flavoprotein as one donor, and incorporation of one atom of oxygen"/>
    <property type="evidence" value="ECO:0007669"/>
    <property type="project" value="TreeGrafter"/>
</dbReference>
<comment type="similarity">
    <text evidence="5 15">Belongs to the cytochrome P450 family.</text>
</comment>
<dbReference type="SUPFAM" id="SSF48264">
    <property type="entry name" value="Cytochrome P450"/>
    <property type="match status" value="1"/>
</dbReference>
<comment type="cofactor">
    <cofactor evidence="1 14">
        <name>heme</name>
        <dbReference type="ChEBI" id="CHEBI:30413"/>
    </cofactor>
</comment>
<sequence length="496" mass="56736">MLHHWISGALCHISPTSQAIAITTLVFILIYYFNYYRTLPPGPLGLPYFGYWPFLSDKNCYSQLKGLRKKYGDFYSFTSTAHLNISLGSFKVLREAHITKSDCFVGRFEDYNLLTAIFADGVGFKNGEGYKILRKFFLQSFKERGVLTINDAVADSILESAKSAVAELKLQIGVPVDILQLLIDKCSYILRDSLFGESGLVTEEQIKSINAHFGTSMECMTATNLLLTGNIARYLILPFTSGYREFRKSHKLIQRCIYKIIEDHKSTYKEDHIRDIIDEYIKERKFQGNHSAQYFTDKALMSTLIQLIGDGVLSIAALIALFFKILLEHPEEQDKIHMELVEVLGEERQPTLGDRNRLPYTNAFLLEAMRTSVFFPFFPSLQCCKETTIRGYRIPVGTITLINTWSTHNDPDIYEDPETFNPSRFLDLNNSRKPELPITFGVGKRSCVAENFTMLQVFIFLTTIIKNFHIKLVKDSQEKNEPAFSGKLLIMVQLRS</sequence>
<dbReference type="PANTHER" id="PTHR24300">
    <property type="entry name" value="CYTOCHROME P450 508A4-RELATED"/>
    <property type="match status" value="1"/>
</dbReference>
<organism evidence="17 18">
    <name type="scientific">Oedothorax gibbosus</name>
    <dbReference type="NCBI Taxonomy" id="931172"/>
    <lineage>
        <taxon>Eukaryota</taxon>
        <taxon>Metazoa</taxon>
        <taxon>Ecdysozoa</taxon>
        <taxon>Arthropoda</taxon>
        <taxon>Chelicerata</taxon>
        <taxon>Arachnida</taxon>
        <taxon>Araneae</taxon>
        <taxon>Araneomorphae</taxon>
        <taxon>Entelegynae</taxon>
        <taxon>Araneoidea</taxon>
        <taxon>Linyphiidae</taxon>
        <taxon>Erigoninae</taxon>
        <taxon>Oedothorax</taxon>
    </lineage>
</organism>
<dbReference type="FunFam" id="1.10.630.10:FF:000238">
    <property type="entry name" value="Cytochrome P450 2A6"/>
    <property type="match status" value="1"/>
</dbReference>
<evidence type="ECO:0000256" key="9">
    <source>
        <dbReference type="ARBA" id="ARBA00022848"/>
    </source>
</evidence>
<evidence type="ECO:0000313" key="17">
    <source>
        <dbReference type="EMBL" id="KAG8176958.1"/>
    </source>
</evidence>
<evidence type="ECO:0000313" key="18">
    <source>
        <dbReference type="Proteomes" id="UP000827092"/>
    </source>
</evidence>
<evidence type="ECO:0000256" key="7">
    <source>
        <dbReference type="ARBA" id="ARBA00022723"/>
    </source>
</evidence>
<evidence type="ECO:0000256" key="12">
    <source>
        <dbReference type="ARBA" id="ARBA00023033"/>
    </source>
</evidence>
<dbReference type="Proteomes" id="UP000827092">
    <property type="component" value="Unassembled WGS sequence"/>
</dbReference>
<dbReference type="GO" id="GO:0020037">
    <property type="term" value="F:heme binding"/>
    <property type="evidence" value="ECO:0007669"/>
    <property type="project" value="InterPro"/>
</dbReference>
<evidence type="ECO:0000256" key="16">
    <source>
        <dbReference type="SAM" id="Phobius"/>
    </source>
</evidence>